<dbReference type="Proteomes" id="UP000310636">
    <property type="component" value="Unassembled WGS sequence"/>
</dbReference>
<protein>
    <submittedName>
        <fullName evidence="1">Uncharacterized protein</fullName>
    </submittedName>
</protein>
<accession>A0A4S4BHZ4</accession>
<evidence type="ECO:0000313" key="2">
    <source>
        <dbReference type="Proteomes" id="UP000310636"/>
    </source>
</evidence>
<gene>
    <name evidence="1" type="ORF">E6C55_25915</name>
</gene>
<dbReference type="OrthoDB" id="2679120at2"/>
<organism evidence="1 2">
    <name type="scientific">Cohnella fermenti</name>
    <dbReference type="NCBI Taxonomy" id="2565925"/>
    <lineage>
        <taxon>Bacteria</taxon>
        <taxon>Bacillati</taxon>
        <taxon>Bacillota</taxon>
        <taxon>Bacilli</taxon>
        <taxon>Bacillales</taxon>
        <taxon>Paenibacillaceae</taxon>
        <taxon>Cohnella</taxon>
    </lineage>
</organism>
<reference evidence="1 2" key="1">
    <citation type="submission" date="2019-04" db="EMBL/GenBank/DDBJ databases">
        <title>Cohnella sp. nov. isolated from preserved vegetables.</title>
        <authorList>
            <person name="Lin S.-Y."/>
            <person name="Hung M.-H."/>
            <person name="Young C.-C."/>
        </authorList>
    </citation>
    <scope>NUCLEOTIDE SEQUENCE [LARGE SCALE GENOMIC DNA]</scope>
    <source>
        <strain evidence="1 2">CC-MHH1044</strain>
    </source>
</reference>
<name>A0A4S4BHZ4_9BACL</name>
<sequence length="103" mass="11280">MDVPPAFSSDRSDPGAVPALAPPTLSRLLDPSYPVCRGDLIWALDYIKRKVAEGAPEWSGLDRPRLLAHFAAYAGVAMRLLNRQSLCGEDAEHLRALLRDTLP</sequence>
<proteinExistence type="predicted"/>
<dbReference type="AlphaFoldDB" id="A0A4S4BHZ4"/>
<dbReference type="RefSeq" id="WP_136372740.1">
    <property type="nucleotide sequence ID" value="NZ_SSOB01000043.1"/>
</dbReference>
<keyword evidence="2" id="KW-1185">Reference proteome</keyword>
<dbReference type="EMBL" id="SSOB01000043">
    <property type="protein sequence ID" value="THF74209.1"/>
    <property type="molecule type" value="Genomic_DNA"/>
</dbReference>
<comment type="caution">
    <text evidence="1">The sequence shown here is derived from an EMBL/GenBank/DDBJ whole genome shotgun (WGS) entry which is preliminary data.</text>
</comment>
<evidence type="ECO:0000313" key="1">
    <source>
        <dbReference type="EMBL" id="THF74209.1"/>
    </source>
</evidence>